<keyword evidence="2" id="KW-1185">Reference proteome</keyword>
<comment type="caution">
    <text evidence="1">The sequence shown here is derived from an EMBL/GenBank/DDBJ whole genome shotgun (WGS) entry which is preliminary data.</text>
</comment>
<evidence type="ECO:0000313" key="1">
    <source>
        <dbReference type="EMBL" id="KAG0432088.1"/>
    </source>
</evidence>
<dbReference type="EMBL" id="JABSTQ010009178">
    <property type="protein sequence ID" value="KAG0432088.1"/>
    <property type="molecule type" value="Genomic_DNA"/>
</dbReference>
<protein>
    <submittedName>
        <fullName evidence="1">Uncharacterized protein</fullName>
    </submittedName>
</protein>
<reference evidence="1 2" key="1">
    <citation type="journal article" date="2020" name="Cell">
        <title>Large-Scale Comparative Analyses of Tick Genomes Elucidate Their Genetic Diversity and Vector Capacities.</title>
        <authorList>
            <consortium name="Tick Genome and Microbiome Consortium (TIGMIC)"/>
            <person name="Jia N."/>
            <person name="Wang J."/>
            <person name="Shi W."/>
            <person name="Du L."/>
            <person name="Sun Y."/>
            <person name="Zhan W."/>
            <person name="Jiang J.F."/>
            <person name="Wang Q."/>
            <person name="Zhang B."/>
            <person name="Ji P."/>
            <person name="Bell-Sakyi L."/>
            <person name="Cui X.M."/>
            <person name="Yuan T.T."/>
            <person name="Jiang B.G."/>
            <person name="Yang W.F."/>
            <person name="Lam T.T."/>
            <person name="Chang Q.C."/>
            <person name="Ding S.J."/>
            <person name="Wang X.J."/>
            <person name="Zhu J.G."/>
            <person name="Ruan X.D."/>
            <person name="Zhao L."/>
            <person name="Wei J.T."/>
            <person name="Ye R.Z."/>
            <person name="Que T.C."/>
            <person name="Du C.H."/>
            <person name="Zhou Y.H."/>
            <person name="Cheng J.X."/>
            <person name="Dai P.F."/>
            <person name="Guo W.B."/>
            <person name="Han X.H."/>
            <person name="Huang E.J."/>
            <person name="Li L.F."/>
            <person name="Wei W."/>
            <person name="Gao Y.C."/>
            <person name="Liu J.Z."/>
            <person name="Shao H.Z."/>
            <person name="Wang X."/>
            <person name="Wang C.C."/>
            <person name="Yang T.C."/>
            <person name="Huo Q.B."/>
            <person name="Li W."/>
            <person name="Chen H.Y."/>
            <person name="Chen S.E."/>
            <person name="Zhou L.G."/>
            <person name="Ni X.B."/>
            <person name="Tian J.H."/>
            <person name="Sheng Y."/>
            <person name="Liu T."/>
            <person name="Pan Y.S."/>
            <person name="Xia L.Y."/>
            <person name="Li J."/>
            <person name="Zhao F."/>
            <person name="Cao W.C."/>
        </authorList>
    </citation>
    <scope>NUCLEOTIDE SEQUENCE [LARGE SCALE GENOMIC DNA]</scope>
    <source>
        <strain evidence="1">Iper-2018</strain>
    </source>
</reference>
<name>A0AC60QDB7_IXOPE</name>
<sequence length="104" mass="11154">MRPLISRDRFPLLFLLLPGAQKKTTGVVFTSAPRCVCACVRASDSVSANEENPGGFFRAEEATAPETKGPDEKEAAAIRQGCRNLDRPRCNVSGPSTVTMRGTA</sequence>
<organism evidence="1 2">
    <name type="scientific">Ixodes persulcatus</name>
    <name type="common">Taiga tick</name>
    <dbReference type="NCBI Taxonomy" id="34615"/>
    <lineage>
        <taxon>Eukaryota</taxon>
        <taxon>Metazoa</taxon>
        <taxon>Ecdysozoa</taxon>
        <taxon>Arthropoda</taxon>
        <taxon>Chelicerata</taxon>
        <taxon>Arachnida</taxon>
        <taxon>Acari</taxon>
        <taxon>Parasitiformes</taxon>
        <taxon>Ixodida</taxon>
        <taxon>Ixodoidea</taxon>
        <taxon>Ixodidae</taxon>
        <taxon>Ixodinae</taxon>
        <taxon>Ixodes</taxon>
    </lineage>
</organism>
<evidence type="ECO:0000313" key="2">
    <source>
        <dbReference type="Proteomes" id="UP000805193"/>
    </source>
</evidence>
<accession>A0AC60QDB7</accession>
<gene>
    <name evidence="1" type="ORF">HPB47_021186</name>
</gene>
<dbReference type="Proteomes" id="UP000805193">
    <property type="component" value="Unassembled WGS sequence"/>
</dbReference>
<proteinExistence type="predicted"/>